<feature type="region of interest" description="Disordered" evidence="7">
    <location>
        <begin position="1"/>
        <end position="55"/>
    </location>
</feature>
<dbReference type="InterPro" id="IPR000629">
    <property type="entry name" value="RNA-helicase_DEAD-box_CS"/>
</dbReference>
<reference evidence="12" key="1">
    <citation type="journal article" date="2016" name="Proc. Natl. Acad. Sci. U.S.A.">
        <title>Chromosome-level assembly of Arabidopsis thaliana Ler reveals the extent of translocation and inversion polymorphisms.</title>
        <authorList>
            <person name="Zapata L."/>
            <person name="Ding J."/>
            <person name="Willing E.M."/>
            <person name="Hartwig B."/>
            <person name="Bezdan D."/>
            <person name="Jiao W.B."/>
            <person name="Patel V."/>
            <person name="Velikkakam James G."/>
            <person name="Koornneef M."/>
            <person name="Ossowski S."/>
            <person name="Schneeberger K."/>
        </authorList>
    </citation>
    <scope>NUCLEOTIDE SEQUENCE [LARGE SCALE GENOMIC DNA]</scope>
    <source>
        <strain evidence="12">cv. Landsberg erecta</strain>
    </source>
</reference>
<dbReference type="CDD" id="cd18787">
    <property type="entry name" value="SF2_C_DEAD"/>
    <property type="match status" value="1"/>
</dbReference>
<dbReference type="InterPro" id="IPR014001">
    <property type="entry name" value="Helicase_ATP-bd"/>
</dbReference>
<feature type="compositionally biased region" description="Acidic residues" evidence="7">
    <location>
        <begin position="1"/>
        <end position="10"/>
    </location>
</feature>
<dbReference type="PROSITE" id="PS00039">
    <property type="entry name" value="DEAD_ATP_HELICASE"/>
    <property type="match status" value="1"/>
</dbReference>
<dbReference type="PANTHER" id="PTHR47959">
    <property type="entry name" value="ATP-DEPENDENT RNA HELICASE RHLE-RELATED"/>
    <property type="match status" value="1"/>
</dbReference>
<dbReference type="InterPro" id="IPR014014">
    <property type="entry name" value="RNA_helicase_DEAD_Q_motif"/>
</dbReference>
<gene>
    <name evidence="11" type="ordered locus">AXX17_At1g17060</name>
</gene>
<name>A0A178WAP3_ARATH</name>
<dbReference type="EMBL" id="LUHQ01000001">
    <property type="protein sequence ID" value="OAP14453.1"/>
    <property type="molecule type" value="Genomic_DNA"/>
</dbReference>
<accession>A0A178WAP3</accession>
<dbReference type="PROSITE" id="PS51192">
    <property type="entry name" value="HELICASE_ATP_BIND_1"/>
    <property type="match status" value="1"/>
</dbReference>
<comment type="caution">
    <text evidence="11">The sequence shown here is derived from an EMBL/GenBank/DDBJ whole genome shotgun (WGS) entry which is preliminary data.</text>
</comment>
<dbReference type="SMART" id="SM00490">
    <property type="entry name" value="HELICc"/>
    <property type="match status" value="1"/>
</dbReference>
<feature type="region of interest" description="Disordered" evidence="7">
    <location>
        <begin position="471"/>
        <end position="491"/>
    </location>
</feature>
<feature type="domain" description="Helicase ATP-binding" evidence="8">
    <location>
        <begin position="89"/>
        <end position="262"/>
    </location>
</feature>
<dbReference type="SUPFAM" id="SSF52540">
    <property type="entry name" value="P-loop containing nucleoside triphosphate hydrolases"/>
    <property type="match status" value="1"/>
</dbReference>
<evidence type="ECO:0000259" key="10">
    <source>
        <dbReference type="PROSITE" id="PS51195"/>
    </source>
</evidence>
<evidence type="ECO:0000256" key="2">
    <source>
        <dbReference type="ARBA" id="ARBA00022801"/>
    </source>
</evidence>
<dbReference type="PROSITE" id="PS51194">
    <property type="entry name" value="HELICASE_CTER"/>
    <property type="match status" value="1"/>
</dbReference>
<evidence type="ECO:0000313" key="11">
    <source>
        <dbReference type="EMBL" id="OAP14453.1"/>
    </source>
</evidence>
<evidence type="ECO:0000313" key="12">
    <source>
        <dbReference type="Proteomes" id="UP000078284"/>
    </source>
</evidence>
<evidence type="ECO:0000256" key="7">
    <source>
        <dbReference type="SAM" id="MobiDB-lite"/>
    </source>
</evidence>
<dbReference type="InterPro" id="IPR050079">
    <property type="entry name" value="DEAD_box_RNA_helicase"/>
</dbReference>
<sequence length="491" mass="54819">MEEPTPEEEGGITIMAKSRKNPKTVVNIQSQKLDSDQNAPQFEKFTNPNPSSDTTSATNFEGLGLAEWAVETCKELGMRKPTPVQTHCVPKILAGRDVLGLAQTGSGKTAAFALPILHRLAEDPYGVFALVVTPTRELAFQLAEQFKALGSCLNLRCSVIVGGMDMLTQTMSLVSRPHIVITTPGRIKVLLENNPDVPPVFSRTKFLVLDEADRVLDVGFQDELRTIFQCLPKSRQTLLFSATMTSNLQALLEHSSNKAYFYEAYEGLKTVDTLTQQFIFEDKDAKELYLVHILSQMEDKGIRSAMIFVSTCRTCQRLSLMLDELEVENIAMHSLNSQSMRLSALSKFKSGKVPILLATDVASRGLDIPTVDLVINYDIPRDPRDYVHRVGRTARAGRGGLAVSIITETDVKLIHKIEEEVGKKMEPYNKKVITDSLEVTKVSKAKRVAMMKMLDNGFEDKVKDRRKLKRKTLADKGLLKKRSKRQKSTEN</sequence>
<dbReference type="InterPro" id="IPR011545">
    <property type="entry name" value="DEAD/DEAH_box_helicase_dom"/>
</dbReference>
<dbReference type="CDD" id="cd17955">
    <property type="entry name" value="DEADc_DDX49"/>
    <property type="match status" value="1"/>
</dbReference>
<feature type="domain" description="Helicase C-terminal" evidence="9">
    <location>
        <begin position="289"/>
        <end position="438"/>
    </location>
</feature>
<dbReference type="GO" id="GO:0005524">
    <property type="term" value="F:ATP binding"/>
    <property type="evidence" value="ECO:0007669"/>
    <property type="project" value="UniProtKB-KW"/>
</dbReference>
<keyword evidence="2 6" id="KW-0378">Hydrolase</keyword>
<dbReference type="GO" id="GO:0003676">
    <property type="term" value="F:nucleic acid binding"/>
    <property type="evidence" value="ECO:0007669"/>
    <property type="project" value="InterPro"/>
</dbReference>
<dbReference type="Pfam" id="PF00270">
    <property type="entry name" value="DEAD"/>
    <property type="match status" value="1"/>
</dbReference>
<dbReference type="GO" id="GO:0003724">
    <property type="term" value="F:RNA helicase activity"/>
    <property type="evidence" value="ECO:0007669"/>
    <property type="project" value="InterPro"/>
</dbReference>
<evidence type="ECO:0000259" key="8">
    <source>
        <dbReference type="PROSITE" id="PS51192"/>
    </source>
</evidence>
<dbReference type="AlphaFoldDB" id="A0A178WAP3"/>
<dbReference type="InterPro" id="IPR001650">
    <property type="entry name" value="Helicase_C-like"/>
</dbReference>
<evidence type="ECO:0000256" key="4">
    <source>
        <dbReference type="ARBA" id="ARBA00022840"/>
    </source>
</evidence>
<dbReference type="GO" id="GO:0016787">
    <property type="term" value="F:hydrolase activity"/>
    <property type="evidence" value="ECO:0007669"/>
    <property type="project" value="UniProtKB-KW"/>
</dbReference>
<organism evidence="11 12">
    <name type="scientific">Arabidopsis thaliana</name>
    <name type="common">Mouse-ear cress</name>
    <dbReference type="NCBI Taxonomy" id="3702"/>
    <lineage>
        <taxon>Eukaryota</taxon>
        <taxon>Viridiplantae</taxon>
        <taxon>Streptophyta</taxon>
        <taxon>Embryophyta</taxon>
        <taxon>Tracheophyta</taxon>
        <taxon>Spermatophyta</taxon>
        <taxon>Magnoliopsida</taxon>
        <taxon>eudicotyledons</taxon>
        <taxon>Gunneridae</taxon>
        <taxon>Pentapetalae</taxon>
        <taxon>rosids</taxon>
        <taxon>malvids</taxon>
        <taxon>Brassicales</taxon>
        <taxon>Brassicaceae</taxon>
        <taxon>Camelineae</taxon>
        <taxon>Arabidopsis</taxon>
    </lineage>
</organism>
<keyword evidence="3 6" id="KW-0347">Helicase</keyword>
<evidence type="ECO:0000256" key="5">
    <source>
        <dbReference type="PROSITE-ProRule" id="PRU00552"/>
    </source>
</evidence>
<feature type="compositionally biased region" description="Polar residues" evidence="7">
    <location>
        <begin position="24"/>
        <end position="55"/>
    </location>
</feature>
<evidence type="ECO:0000256" key="1">
    <source>
        <dbReference type="ARBA" id="ARBA00022741"/>
    </source>
</evidence>
<dbReference type="FunFam" id="3.40.50.300:FF:004001">
    <property type="entry name" value="DEAD-box ATP-dependent RNA helicase 36"/>
    <property type="match status" value="1"/>
</dbReference>
<dbReference type="PANTHER" id="PTHR47959:SF24">
    <property type="entry name" value="ATP-DEPENDENT RNA HELICASE"/>
    <property type="match status" value="1"/>
</dbReference>
<feature type="short sequence motif" description="Q motif" evidence="5">
    <location>
        <begin position="58"/>
        <end position="86"/>
    </location>
</feature>
<dbReference type="PROSITE" id="PS51195">
    <property type="entry name" value="Q_MOTIF"/>
    <property type="match status" value="1"/>
</dbReference>
<dbReference type="ExpressionAtlas" id="A0A178WAP3">
    <property type="expression patterns" value="baseline and differential"/>
</dbReference>
<dbReference type="Proteomes" id="UP000078284">
    <property type="component" value="Chromosome 1"/>
</dbReference>
<keyword evidence="4 6" id="KW-0067">ATP-binding</keyword>
<evidence type="ECO:0000259" key="9">
    <source>
        <dbReference type="PROSITE" id="PS51194"/>
    </source>
</evidence>
<feature type="domain" description="DEAD-box RNA helicase Q" evidence="10">
    <location>
        <begin position="58"/>
        <end position="86"/>
    </location>
</feature>
<keyword evidence="1 6" id="KW-0547">Nucleotide-binding</keyword>
<feature type="compositionally biased region" description="Basic residues" evidence="7">
    <location>
        <begin position="479"/>
        <end position="491"/>
    </location>
</feature>
<dbReference type="Pfam" id="PF00271">
    <property type="entry name" value="Helicase_C"/>
    <property type="match status" value="1"/>
</dbReference>
<proteinExistence type="inferred from homology"/>
<dbReference type="SMART" id="SM00487">
    <property type="entry name" value="DEXDc"/>
    <property type="match status" value="1"/>
</dbReference>
<protein>
    <submittedName>
        <fullName evidence="11">SWA3</fullName>
    </submittedName>
</protein>
<evidence type="ECO:0000256" key="3">
    <source>
        <dbReference type="ARBA" id="ARBA00022806"/>
    </source>
</evidence>
<evidence type="ECO:0000256" key="6">
    <source>
        <dbReference type="RuleBase" id="RU000492"/>
    </source>
</evidence>
<comment type="similarity">
    <text evidence="6">Belongs to the DEAD box helicase family.</text>
</comment>
<dbReference type="Gene3D" id="3.40.50.300">
    <property type="entry name" value="P-loop containing nucleotide triphosphate hydrolases"/>
    <property type="match status" value="2"/>
</dbReference>
<dbReference type="InterPro" id="IPR027417">
    <property type="entry name" value="P-loop_NTPase"/>
</dbReference>